<feature type="compositionally biased region" description="Low complexity" evidence="1">
    <location>
        <begin position="57"/>
        <end position="81"/>
    </location>
</feature>
<evidence type="ECO:0000256" key="1">
    <source>
        <dbReference type="SAM" id="MobiDB-lite"/>
    </source>
</evidence>
<feature type="region of interest" description="Disordered" evidence="1">
    <location>
        <begin position="49"/>
        <end position="95"/>
    </location>
</feature>
<gene>
    <name evidence="2" type="ORF">F2Q70_00038304</name>
</gene>
<name>A0A8S9K6X6_BRACR</name>
<protein>
    <submittedName>
        <fullName evidence="2">Uncharacterized protein</fullName>
    </submittedName>
</protein>
<comment type="caution">
    <text evidence="2">The sequence shown here is derived from an EMBL/GenBank/DDBJ whole genome shotgun (WGS) entry which is preliminary data.</text>
</comment>
<reference evidence="2" key="1">
    <citation type="submission" date="2019-12" db="EMBL/GenBank/DDBJ databases">
        <title>Genome sequencing and annotation of Brassica cretica.</title>
        <authorList>
            <person name="Studholme D.J."/>
            <person name="Sarris P.F."/>
        </authorList>
    </citation>
    <scope>NUCLEOTIDE SEQUENCE</scope>
    <source>
        <strain evidence="2">PFS-102/07</strain>
        <tissue evidence="2">Leaf</tissue>
    </source>
</reference>
<proteinExistence type="predicted"/>
<organism evidence="2">
    <name type="scientific">Brassica cretica</name>
    <name type="common">Mustard</name>
    <dbReference type="NCBI Taxonomy" id="69181"/>
    <lineage>
        <taxon>Eukaryota</taxon>
        <taxon>Viridiplantae</taxon>
        <taxon>Streptophyta</taxon>
        <taxon>Embryophyta</taxon>
        <taxon>Tracheophyta</taxon>
        <taxon>Spermatophyta</taxon>
        <taxon>Magnoliopsida</taxon>
        <taxon>eudicotyledons</taxon>
        <taxon>Gunneridae</taxon>
        <taxon>Pentapetalae</taxon>
        <taxon>rosids</taxon>
        <taxon>malvids</taxon>
        <taxon>Brassicales</taxon>
        <taxon>Brassicaceae</taxon>
        <taxon>Brassiceae</taxon>
        <taxon>Brassica</taxon>
    </lineage>
</organism>
<dbReference type="AlphaFoldDB" id="A0A8S9K6X6"/>
<sequence length="132" mass="15514">MELVSVYLDLHSQASQWLAPCCLWRKIASASTRRTPHLKSFMLATTQADAPSSQHINNRGGQQQQQYYQGNYQGNYHNNQNRGRRRGRNNNYCGCGRNNWNNNQSGWVQQPSAWQSQPLQQYWQQKNWQQNQ</sequence>
<evidence type="ECO:0000313" key="2">
    <source>
        <dbReference type="EMBL" id="KAF2589899.1"/>
    </source>
</evidence>
<accession>A0A8S9K6X6</accession>
<dbReference type="EMBL" id="QGKY02000190">
    <property type="protein sequence ID" value="KAF2589899.1"/>
    <property type="molecule type" value="Genomic_DNA"/>
</dbReference>